<feature type="region of interest" description="Disordered" evidence="2">
    <location>
        <begin position="278"/>
        <end position="299"/>
    </location>
</feature>
<proteinExistence type="predicted"/>
<dbReference type="PRINTS" id="PR00394">
    <property type="entry name" value="RHSPROTEIN"/>
</dbReference>
<dbReference type="STRING" id="1586267.GCA_001418685_02103"/>
<dbReference type="AlphaFoldDB" id="A0A0X3AT38"/>
<dbReference type="InterPro" id="IPR022385">
    <property type="entry name" value="Rhs_assc_core"/>
</dbReference>
<reference evidence="4 5" key="1">
    <citation type="submission" date="2016-01" db="EMBL/GenBank/DDBJ databases">
        <authorList>
            <person name="McClelland M."/>
            <person name="Jain A."/>
            <person name="Saraogi P."/>
            <person name="Mendelson R."/>
            <person name="Westerman R."/>
            <person name="SanMiguel P."/>
            <person name="Csonka L."/>
        </authorList>
    </citation>
    <scope>NUCLEOTIDE SEQUENCE [LARGE SCALE GENOMIC DNA]</scope>
    <source>
        <strain evidence="4 5">R-53146</strain>
    </source>
</reference>
<keyword evidence="5" id="KW-1185">Reference proteome</keyword>
<evidence type="ECO:0000313" key="5">
    <source>
        <dbReference type="Proteomes" id="UP000182761"/>
    </source>
</evidence>
<dbReference type="EMBL" id="FCOR01000029">
    <property type="protein sequence ID" value="CVK17237.1"/>
    <property type="molecule type" value="Genomic_DNA"/>
</dbReference>
<dbReference type="InterPro" id="IPR056823">
    <property type="entry name" value="TEN-like_YD-shell"/>
</dbReference>
<protein>
    <submittedName>
        <fullName evidence="4">RHS repeat-associated core domain-containing protein</fullName>
    </submittedName>
</protein>
<accession>A0A0X3AT38</accession>
<dbReference type="InterPro" id="IPR050708">
    <property type="entry name" value="T6SS_VgrG/RHS"/>
</dbReference>
<dbReference type="Pfam" id="PF25023">
    <property type="entry name" value="TEN_YD-shell"/>
    <property type="match status" value="1"/>
</dbReference>
<organism evidence="4 5">
    <name type="scientific">Apibacter mensalis</name>
    <dbReference type="NCBI Taxonomy" id="1586267"/>
    <lineage>
        <taxon>Bacteria</taxon>
        <taxon>Pseudomonadati</taxon>
        <taxon>Bacteroidota</taxon>
        <taxon>Flavobacteriia</taxon>
        <taxon>Flavobacteriales</taxon>
        <taxon>Weeksellaceae</taxon>
        <taxon>Apibacter</taxon>
    </lineage>
</organism>
<dbReference type="OrthoDB" id="9765204at2"/>
<evidence type="ECO:0000313" key="4">
    <source>
        <dbReference type="EMBL" id="CVK17237.1"/>
    </source>
</evidence>
<dbReference type="RefSeq" id="WP_073961273.1">
    <property type="nucleotide sequence ID" value="NZ_FCOR01000029.1"/>
</dbReference>
<keyword evidence="1" id="KW-0677">Repeat</keyword>
<evidence type="ECO:0000256" key="1">
    <source>
        <dbReference type="ARBA" id="ARBA00022737"/>
    </source>
</evidence>
<gene>
    <name evidence="4" type="ORF">Ga0061079_1292</name>
</gene>
<dbReference type="Proteomes" id="UP000182761">
    <property type="component" value="Unassembled WGS sequence"/>
</dbReference>
<evidence type="ECO:0000259" key="3">
    <source>
        <dbReference type="Pfam" id="PF25023"/>
    </source>
</evidence>
<name>A0A0X3AT38_9FLAO</name>
<evidence type="ECO:0000256" key="2">
    <source>
        <dbReference type="SAM" id="MobiDB-lite"/>
    </source>
</evidence>
<dbReference type="Gene3D" id="2.180.10.10">
    <property type="entry name" value="RHS repeat-associated core"/>
    <property type="match status" value="1"/>
</dbReference>
<feature type="domain" description="Teneurin-like YD-shell" evidence="3">
    <location>
        <begin position="32"/>
        <end position="132"/>
    </location>
</feature>
<dbReference type="Pfam" id="PF14412">
    <property type="entry name" value="AHH"/>
    <property type="match status" value="1"/>
</dbReference>
<dbReference type="NCBIfam" id="TIGR03696">
    <property type="entry name" value="Rhs_assc_core"/>
    <property type="match status" value="1"/>
</dbReference>
<dbReference type="PANTHER" id="PTHR32305">
    <property type="match status" value="1"/>
</dbReference>
<dbReference type="PANTHER" id="PTHR32305:SF15">
    <property type="entry name" value="PROTEIN RHSA-RELATED"/>
    <property type="match status" value="1"/>
</dbReference>
<dbReference type="InterPro" id="IPR032871">
    <property type="entry name" value="AHH_dom_containing"/>
</dbReference>
<sequence length="299" mass="34403">MHEWHYQCARRPKVITDELEMLMLDRPEPVENLTTWVYEEGSLVTTAKLCEGKSYSIVSDYLGRPAQVYDDKGELVWQVEFDIYGRIREDTFNNQPFIPFRQLGQYEDVETGLYYNRFRYYNPESGLYISQDPIKLAGNNPNFYAYVSDSNTMVDIFGLSEGSGTLGRNMSKAGMTHGFDPFIRGDFQAHHVIPHEVWINNQDFFDKVGLGGAKDKAANGVFLPKNQQVANSLGFDYYHRGSHPDININMETRLNDIVNKYNNGELTRTQARKEVSKLQAEERSRLSQRNNKGATIKCH</sequence>